<name>A0ABD2MW17_9CUCU</name>
<comment type="caution">
    <text evidence="2">The sequence shown here is derived from an EMBL/GenBank/DDBJ whole genome shotgun (WGS) entry which is preliminary data.</text>
</comment>
<evidence type="ECO:0000256" key="1">
    <source>
        <dbReference type="SAM" id="Phobius"/>
    </source>
</evidence>
<dbReference type="EMBL" id="JABFTP020000042">
    <property type="protein sequence ID" value="KAL3270609.1"/>
    <property type="molecule type" value="Genomic_DNA"/>
</dbReference>
<sequence>MWFVLPFNGYEIRRLRRTSQAMHNSVFFRISINSRSNMKSSWSHKCITALACLGIVFLGAVLLFVWVQFYQGSFRGSPMTPRSGRRNDFPINYTVSAQIGDKSTRPRLKGPV</sequence>
<dbReference type="Proteomes" id="UP001516400">
    <property type="component" value="Unassembled WGS sequence"/>
</dbReference>
<keyword evidence="1" id="KW-0472">Membrane</keyword>
<dbReference type="AlphaFoldDB" id="A0ABD2MW17"/>
<gene>
    <name evidence="2" type="ORF">HHI36_021143</name>
</gene>
<reference evidence="2 3" key="1">
    <citation type="journal article" date="2021" name="BMC Biol.">
        <title>Horizontally acquired antibacterial genes associated with adaptive radiation of ladybird beetles.</title>
        <authorList>
            <person name="Li H.S."/>
            <person name="Tang X.F."/>
            <person name="Huang Y.H."/>
            <person name="Xu Z.Y."/>
            <person name="Chen M.L."/>
            <person name="Du X.Y."/>
            <person name="Qiu B.Y."/>
            <person name="Chen P.T."/>
            <person name="Zhang W."/>
            <person name="Slipinski A."/>
            <person name="Escalona H.E."/>
            <person name="Waterhouse R.M."/>
            <person name="Zwick A."/>
            <person name="Pang H."/>
        </authorList>
    </citation>
    <scope>NUCLEOTIDE SEQUENCE [LARGE SCALE GENOMIC DNA]</scope>
    <source>
        <strain evidence="2">SYSU2018</strain>
    </source>
</reference>
<proteinExistence type="predicted"/>
<feature type="transmembrane region" description="Helical" evidence="1">
    <location>
        <begin position="47"/>
        <end position="69"/>
    </location>
</feature>
<keyword evidence="1" id="KW-1133">Transmembrane helix</keyword>
<protein>
    <submittedName>
        <fullName evidence="2">Uncharacterized protein</fullName>
    </submittedName>
</protein>
<evidence type="ECO:0000313" key="3">
    <source>
        <dbReference type="Proteomes" id="UP001516400"/>
    </source>
</evidence>
<keyword evidence="1" id="KW-0812">Transmembrane</keyword>
<evidence type="ECO:0000313" key="2">
    <source>
        <dbReference type="EMBL" id="KAL3270609.1"/>
    </source>
</evidence>
<keyword evidence="3" id="KW-1185">Reference proteome</keyword>
<accession>A0ABD2MW17</accession>
<organism evidence="2 3">
    <name type="scientific">Cryptolaemus montrouzieri</name>
    <dbReference type="NCBI Taxonomy" id="559131"/>
    <lineage>
        <taxon>Eukaryota</taxon>
        <taxon>Metazoa</taxon>
        <taxon>Ecdysozoa</taxon>
        <taxon>Arthropoda</taxon>
        <taxon>Hexapoda</taxon>
        <taxon>Insecta</taxon>
        <taxon>Pterygota</taxon>
        <taxon>Neoptera</taxon>
        <taxon>Endopterygota</taxon>
        <taxon>Coleoptera</taxon>
        <taxon>Polyphaga</taxon>
        <taxon>Cucujiformia</taxon>
        <taxon>Coccinelloidea</taxon>
        <taxon>Coccinellidae</taxon>
        <taxon>Scymninae</taxon>
        <taxon>Scymnini</taxon>
        <taxon>Cryptolaemus</taxon>
    </lineage>
</organism>